<dbReference type="PROSITE" id="PS50929">
    <property type="entry name" value="ABC_TM1F"/>
    <property type="match status" value="1"/>
</dbReference>
<dbReference type="PROSITE" id="PS00211">
    <property type="entry name" value="ABC_TRANSPORTER_1"/>
    <property type="match status" value="1"/>
</dbReference>
<gene>
    <name evidence="10" type="ORF">GCWU000182_000981</name>
</gene>
<evidence type="ECO:0000256" key="4">
    <source>
        <dbReference type="ARBA" id="ARBA00022840"/>
    </source>
</evidence>
<dbReference type="GO" id="GO:0016887">
    <property type="term" value="F:ATP hydrolysis activity"/>
    <property type="evidence" value="ECO:0007669"/>
    <property type="project" value="InterPro"/>
</dbReference>
<feature type="transmembrane region" description="Helical" evidence="7">
    <location>
        <begin position="156"/>
        <end position="174"/>
    </location>
</feature>
<dbReference type="Gene3D" id="1.20.1560.10">
    <property type="entry name" value="ABC transporter type 1, transmembrane domain"/>
    <property type="match status" value="1"/>
</dbReference>
<dbReference type="InterPro" id="IPR003439">
    <property type="entry name" value="ABC_transporter-like_ATP-bd"/>
</dbReference>
<dbReference type="GO" id="GO:0034040">
    <property type="term" value="F:ATPase-coupled lipid transmembrane transporter activity"/>
    <property type="evidence" value="ECO:0007669"/>
    <property type="project" value="TreeGrafter"/>
</dbReference>
<evidence type="ECO:0000256" key="3">
    <source>
        <dbReference type="ARBA" id="ARBA00022741"/>
    </source>
</evidence>
<keyword evidence="11" id="KW-1185">Reference proteome</keyword>
<dbReference type="CDD" id="cd03228">
    <property type="entry name" value="ABCC_MRP_Like"/>
    <property type="match status" value="1"/>
</dbReference>
<organism evidence="10 11">
    <name type="scientific">Abiotrophia defectiva ATCC 49176</name>
    <dbReference type="NCBI Taxonomy" id="592010"/>
    <lineage>
        <taxon>Bacteria</taxon>
        <taxon>Bacillati</taxon>
        <taxon>Bacillota</taxon>
        <taxon>Bacilli</taxon>
        <taxon>Lactobacillales</taxon>
        <taxon>Aerococcaceae</taxon>
        <taxon>Abiotrophia</taxon>
    </lineage>
</organism>
<dbReference type="InterPro" id="IPR003593">
    <property type="entry name" value="AAA+_ATPase"/>
</dbReference>
<keyword evidence="3" id="KW-0547">Nucleotide-binding</keyword>
<evidence type="ECO:0000256" key="6">
    <source>
        <dbReference type="ARBA" id="ARBA00023136"/>
    </source>
</evidence>
<keyword evidence="6 7" id="KW-0472">Membrane</keyword>
<keyword evidence="4 10" id="KW-0067">ATP-binding</keyword>
<feature type="transmembrane region" description="Helical" evidence="7">
    <location>
        <begin position="55"/>
        <end position="78"/>
    </location>
</feature>
<dbReference type="PROSITE" id="PS50893">
    <property type="entry name" value="ABC_TRANSPORTER_2"/>
    <property type="match status" value="1"/>
</dbReference>
<dbReference type="GO" id="GO:0005524">
    <property type="term" value="F:ATP binding"/>
    <property type="evidence" value="ECO:0007669"/>
    <property type="project" value="UniProtKB-KW"/>
</dbReference>
<dbReference type="Pfam" id="PF00005">
    <property type="entry name" value="ABC_tran"/>
    <property type="match status" value="1"/>
</dbReference>
<feature type="transmembrane region" description="Helical" evidence="7">
    <location>
        <begin position="242"/>
        <end position="264"/>
    </location>
</feature>
<dbReference type="InterPro" id="IPR011527">
    <property type="entry name" value="ABC1_TM_dom"/>
</dbReference>
<keyword evidence="2 7" id="KW-0812">Transmembrane</keyword>
<dbReference type="InterPro" id="IPR036640">
    <property type="entry name" value="ABC1_TM_sf"/>
</dbReference>
<evidence type="ECO:0000313" key="10">
    <source>
        <dbReference type="EMBL" id="ESK65706.1"/>
    </source>
</evidence>
<dbReference type="InterPro" id="IPR017871">
    <property type="entry name" value="ABC_transporter-like_CS"/>
</dbReference>
<name>W1Q3J0_ABIDE</name>
<dbReference type="PANTHER" id="PTHR24221">
    <property type="entry name" value="ATP-BINDING CASSETTE SUB-FAMILY B"/>
    <property type="match status" value="1"/>
</dbReference>
<dbReference type="GO" id="GO:0005886">
    <property type="term" value="C:plasma membrane"/>
    <property type="evidence" value="ECO:0007669"/>
    <property type="project" value="UniProtKB-SubCell"/>
</dbReference>
<dbReference type="STRING" id="592010.GCWU000182_000981"/>
<dbReference type="EMBL" id="ACIN03000006">
    <property type="protein sequence ID" value="ESK65706.1"/>
    <property type="molecule type" value="Genomic_DNA"/>
</dbReference>
<evidence type="ECO:0000256" key="5">
    <source>
        <dbReference type="ARBA" id="ARBA00022989"/>
    </source>
</evidence>
<dbReference type="InterPro" id="IPR027417">
    <property type="entry name" value="P-loop_NTPase"/>
</dbReference>
<dbReference type="SUPFAM" id="SSF52540">
    <property type="entry name" value="P-loop containing nucleoside triphosphate hydrolases"/>
    <property type="match status" value="1"/>
</dbReference>
<dbReference type="PANTHER" id="PTHR24221:SF646">
    <property type="entry name" value="HAEMOLYSIN SECRETION ATP-BINDING PROTEIN"/>
    <property type="match status" value="1"/>
</dbReference>
<evidence type="ECO:0000259" key="8">
    <source>
        <dbReference type="PROSITE" id="PS50893"/>
    </source>
</evidence>
<dbReference type="Proteomes" id="UP000019050">
    <property type="component" value="Unassembled WGS sequence"/>
</dbReference>
<feature type="transmembrane region" description="Helical" evidence="7">
    <location>
        <begin position="12"/>
        <end position="35"/>
    </location>
</feature>
<dbReference type="Gene3D" id="3.40.50.300">
    <property type="entry name" value="P-loop containing nucleotide triphosphate hydrolases"/>
    <property type="match status" value="1"/>
</dbReference>
<dbReference type="AlphaFoldDB" id="W1Q3J0"/>
<feature type="domain" description="ABC transmembrane type-1" evidence="9">
    <location>
        <begin position="17"/>
        <end position="303"/>
    </location>
</feature>
<dbReference type="HOGENOM" id="CLU_000604_84_3_9"/>
<accession>W1Q3J0</accession>
<evidence type="ECO:0000313" key="11">
    <source>
        <dbReference type="Proteomes" id="UP000019050"/>
    </source>
</evidence>
<comment type="subcellular location">
    <subcellularLocation>
        <location evidence="1">Cell membrane</location>
        <topology evidence="1">Multi-pass membrane protein</topology>
    </subcellularLocation>
</comment>
<evidence type="ECO:0000256" key="1">
    <source>
        <dbReference type="ARBA" id="ARBA00004651"/>
    </source>
</evidence>
<evidence type="ECO:0000256" key="7">
    <source>
        <dbReference type="SAM" id="Phobius"/>
    </source>
</evidence>
<dbReference type="eggNOG" id="COG1132">
    <property type="taxonomic scope" value="Bacteria"/>
</dbReference>
<evidence type="ECO:0000259" key="9">
    <source>
        <dbReference type="PROSITE" id="PS50929"/>
    </source>
</evidence>
<dbReference type="SMART" id="SM00382">
    <property type="entry name" value="AAA"/>
    <property type="match status" value="1"/>
</dbReference>
<dbReference type="SUPFAM" id="SSF90123">
    <property type="entry name" value="ABC transporter transmembrane region"/>
    <property type="match status" value="1"/>
</dbReference>
<proteinExistence type="predicted"/>
<sequence>MSLYYRSLRFVWQAAGGLALGLLITIPLQALLPSLTLYLINQLMNELASGSQEGVWLLLAWGLAFILGNAMTPLNLYLQGRLTDQLTFALNDQIMKKAESIQTLAWYEDHDFYNKIDLISSEASWRPVNLLVFGTSLISNTLLVISMFALLSQFHWLIAVILIMVLIPQGLMAYRIQQQAFETLVSNSEDSRKLSYYASVVLTADYIKEVRLYHLHGYFQNKYRQIFSQIRSAVQGNRRRQLWLSTAFLVVTGLVSVLSFAYLVQGVKSGLFAVGAIMIFATAITYTIQGVSRLVEDSSLLYDTLLYMSNFFDFLELEEETSFGNQEVPSEFDSLEFQNVSFTYPGADKATLSQVSFDMARGQKIALVGENGAGKSTLIKLLLGFYLADQGQVEFDGHNILDLDIVHYRQQFSAVFQDFAKFDLTVRENVALSRIDQADDPLALQASLQRGGIEEGDLLTLDQTLGKRFEDSRELSGGQWQKLALARAFYSQAPILILDEPTAALDARAENQLVTKFLELAENKTVLFVTHRLAMVKKADKVLVLKDGQVVGFDHHDQLLQHNTYYADLYALQADLYREE</sequence>
<dbReference type="InterPro" id="IPR039421">
    <property type="entry name" value="Type_1_exporter"/>
</dbReference>
<comment type="caution">
    <text evidence="10">The sequence shown here is derived from an EMBL/GenBank/DDBJ whole genome shotgun (WGS) entry which is preliminary data.</text>
</comment>
<feature type="transmembrane region" description="Helical" evidence="7">
    <location>
        <begin position="270"/>
        <end position="288"/>
    </location>
</feature>
<evidence type="ECO:0000256" key="2">
    <source>
        <dbReference type="ARBA" id="ARBA00022692"/>
    </source>
</evidence>
<protein>
    <submittedName>
        <fullName evidence="10">ABC transporter, ATP-binding protein</fullName>
    </submittedName>
</protein>
<reference evidence="10" key="1">
    <citation type="submission" date="2013-06" db="EMBL/GenBank/DDBJ databases">
        <authorList>
            <person name="Weinstock G."/>
            <person name="Sodergren E."/>
            <person name="Clifton S."/>
            <person name="Fulton L."/>
            <person name="Fulton B."/>
            <person name="Courtney L."/>
            <person name="Fronick C."/>
            <person name="Harrison M."/>
            <person name="Strong C."/>
            <person name="Farmer C."/>
            <person name="Delahaunty K."/>
            <person name="Markovic C."/>
            <person name="Hall O."/>
            <person name="Minx P."/>
            <person name="Tomlinson C."/>
            <person name="Mitreva M."/>
            <person name="Nelson J."/>
            <person name="Hou S."/>
            <person name="Wollam A."/>
            <person name="Pepin K.H."/>
            <person name="Johnson M."/>
            <person name="Bhonagiri V."/>
            <person name="Nash W.E."/>
            <person name="Warren W."/>
            <person name="Chinwalla A."/>
            <person name="Mardis E.R."/>
            <person name="Wilson R.K."/>
        </authorList>
    </citation>
    <scope>NUCLEOTIDE SEQUENCE [LARGE SCALE GENOMIC DNA]</scope>
    <source>
        <strain evidence="10">ATCC 49176</strain>
    </source>
</reference>
<feature type="domain" description="ABC transporter" evidence="8">
    <location>
        <begin position="335"/>
        <end position="572"/>
    </location>
</feature>
<dbReference type="GO" id="GO:0140359">
    <property type="term" value="F:ABC-type transporter activity"/>
    <property type="evidence" value="ECO:0007669"/>
    <property type="project" value="InterPro"/>
</dbReference>
<keyword evidence="5 7" id="KW-1133">Transmembrane helix</keyword>
<feature type="transmembrane region" description="Helical" evidence="7">
    <location>
        <begin position="128"/>
        <end position="150"/>
    </location>
</feature>